<accession>A0AAE9Z9Y6</accession>
<reference evidence="2 3" key="1">
    <citation type="journal article" date="2015" name="Genome Announc.">
        <title>Draft Genome Sequences of Marine Isolates of Thalassomonas viridans and Thalassomonas actiniarum.</title>
        <authorList>
            <person name="Olonade I."/>
            <person name="van Zyl L.J."/>
            <person name="Trindade M."/>
        </authorList>
    </citation>
    <scope>NUCLEOTIDE SEQUENCE [LARGE SCALE GENOMIC DNA]</scope>
    <source>
        <strain evidence="2 3">XOM25</strain>
    </source>
</reference>
<protein>
    <submittedName>
        <fullName evidence="2">Uncharacterized protein</fullName>
    </submittedName>
</protein>
<proteinExistence type="predicted"/>
<organism evidence="2 3">
    <name type="scientific">Thalassomonas viridans</name>
    <dbReference type="NCBI Taxonomy" id="137584"/>
    <lineage>
        <taxon>Bacteria</taxon>
        <taxon>Pseudomonadati</taxon>
        <taxon>Pseudomonadota</taxon>
        <taxon>Gammaproteobacteria</taxon>
        <taxon>Alteromonadales</taxon>
        <taxon>Colwelliaceae</taxon>
        <taxon>Thalassomonas</taxon>
    </lineage>
</organism>
<dbReference type="RefSeq" id="WP_044838601.1">
    <property type="nucleotide sequence ID" value="NZ_CP059734.1"/>
</dbReference>
<keyword evidence="3" id="KW-1185">Reference proteome</keyword>
<feature type="region of interest" description="Disordered" evidence="1">
    <location>
        <begin position="103"/>
        <end position="156"/>
    </location>
</feature>
<evidence type="ECO:0000313" key="2">
    <source>
        <dbReference type="EMBL" id="WDE08689.1"/>
    </source>
</evidence>
<feature type="compositionally biased region" description="Basic and acidic residues" evidence="1">
    <location>
        <begin position="24"/>
        <end position="37"/>
    </location>
</feature>
<dbReference type="Proteomes" id="UP000032352">
    <property type="component" value="Chromosome pTvir"/>
</dbReference>
<dbReference type="AlphaFoldDB" id="A0AAE9Z9Y6"/>
<name>A0AAE9Z9Y6_9GAMM</name>
<sequence>MDNINQPKAALNSKIVSHDTAVSNRREGEGVRHDLRQDPTQGGRPPPKLHVSPLNQQKSRLHPHTFAALNFRPWERLSAGQKYILEQQSLALGVPGVDIKRPNAKGASTAAGKAANKLMRKKRQQLKRRKSDKVHKFKQIKNGRWQQANNNKKSVS</sequence>
<feature type="compositionally biased region" description="Polar residues" evidence="1">
    <location>
        <begin position="144"/>
        <end position="156"/>
    </location>
</feature>
<reference evidence="2 3" key="2">
    <citation type="journal article" date="2022" name="Mar. Drugs">
        <title>Bioassay-Guided Fractionation Leads to the Detection of Cholic Acid Generated by the Rare Thalassomonas sp.</title>
        <authorList>
            <person name="Pheiffer F."/>
            <person name="Schneider Y.K."/>
            <person name="Hansen E.H."/>
            <person name="Andersen J.H."/>
            <person name="Isaksson J."/>
            <person name="Busche T."/>
            <person name="R C."/>
            <person name="Kalinowski J."/>
            <person name="Zyl L.V."/>
            <person name="Trindade M."/>
        </authorList>
    </citation>
    <scope>NUCLEOTIDE SEQUENCE [LARGE SCALE GENOMIC DNA]</scope>
    <source>
        <strain evidence="2 3">XOM25</strain>
    </source>
</reference>
<evidence type="ECO:0000256" key="1">
    <source>
        <dbReference type="SAM" id="MobiDB-lite"/>
    </source>
</evidence>
<evidence type="ECO:0000313" key="3">
    <source>
        <dbReference type="Proteomes" id="UP000032352"/>
    </source>
</evidence>
<dbReference type="KEGG" id="tvd:SG34_032785"/>
<dbReference type="EMBL" id="CP059734">
    <property type="protein sequence ID" value="WDE08689.1"/>
    <property type="molecule type" value="Genomic_DNA"/>
</dbReference>
<gene>
    <name evidence="2" type="ORF">SG34_032785</name>
</gene>
<feature type="region of interest" description="Disordered" evidence="1">
    <location>
        <begin position="1"/>
        <end position="59"/>
    </location>
</feature>
<feature type="compositionally biased region" description="Basic residues" evidence="1">
    <location>
        <begin position="118"/>
        <end position="141"/>
    </location>
</feature>
<feature type="compositionally biased region" description="Low complexity" evidence="1">
    <location>
        <begin position="104"/>
        <end position="117"/>
    </location>
</feature>